<dbReference type="SUPFAM" id="SSF57362">
    <property type="entry name" value="BPTI-like"/>
    <property type="match status" value="13"/>
</dbReference>
<dbReference type="EnsemblMetazoa" id="PPA18176.1">
    <property type="protein sequence ID" value="PPA18176.1"/>
    <property type="gene ID" value="WBGene00107730"/>
</dbReference>
<dbReference type="InterPro" id="IPR006150">
    <property type="entry name" value="Cys_repeat_1"/>
</dbReference>
<dbReference type="Proteomes" id="UP000005239">
    <property type="component" value="Unassembled WGS sequence"/>
</dbReference>
<dbReference type="SMART" id="SM00289">
    <property type="entry name" value="WR1"/>
    <property type="match status" value="11"/>
</dbReference>
<dbReference type="Pfam" id="PF14625">
    <property type="entry name" value="Lustrin_cystein"/>
    <property type="match status" value="10"/>
</dbReference>
<reference evidence="2" key="1">
    <citation type="journal article" date="2008" name="Nat. Genet.">
        <title>The Pristionchus pacificus genome provides a unique perspective on nematode lifestyle and parasitism.</title>
        <authorList>
            <person name="Dieterich C."/>
            <person name="Clifton S.W."/>
            <person name="Schuster L.N."/>
            <person name="Chinwalla A."/>
            <person name="Delehaunty K."/>
            <person name="Dinkelacker I."/>
            <person name="Fulton L."/>
            <person name="Fulton R."/>
            <person name="Godfrey J."/>
            <person name="Minx P."/>
            <person name="Mitreva M."/>
            <person name="Roeseler W."/>
            <person name="Tian H."/>
            <person name="Witte H."/>
            <person name="Yang S.P."/>
            <person name="Wilson R.K."/>
            <person name="Sommer R.J."/>
        </authorList>
    </citation>
    <scope>NUCLEOTIDE SEQUENCE [LARGE SCALE GENOMIC DNA]</scope>
    <source>
        <strain evidence="2">PS312</strain>
    </source>
</reference>
<dbReference type="InterPro" id="IPR002223">
    <property type="entry name" value="Kunitz_BPTI"/>
</dbReference>
<dbReference type="OrthoDB" id="4473401at2759"/>
<dbReference type="Pfam" id="PF00014">
    <property type="entry name" value="Kunitz_BPTI"/>
    <property type="match status" value="13"/>
</dbReference>
<dbReference type="InterPro" id="IPR036880">
    <property type="entry name" value="Kunitz_BPTI_sf"/>
</dbReference>
<dbReference type="InterPro" id="IPR020901">
    <property type="entry name" value="Prtase_inh_Kunz-CS"/>
</dbReference>
<evidence type="ECO:0000313" key="2">
    <source>
        <dbReference type="Proteomes" id="UP000005239"/>
    </source>
</evidence>
<organism evidence="1 2">
    <name type="scientific">Pristionchus pacificus</name>
    <name type="common">Parasitic nematode worm</name>
    <dbReference type="NCBI Taxonomy" id="54126"/>
    <lineage>
        <taxon>Eukaryota</taxon>
        <taxon>Metazoa</taxon>
        <taxon>Ecdysozoa</taxon>
        <taxon>Nematoda</taxon>
        <taxon>Chromadorea</taxon>
        <taxon>Rhabditida</taxon>
        <taxon>Rhabditina</taxon>
        <taxon>Diplogasteromorpha</taxon>
        <taxon>Diplogasteroidea</taxon>
        <taxon>Neodiplogasteridae</taxon>
        <taxon>Pristionchus</taxon>
    </lineage>
</organism>
<accession>A0A2A6C7Y5</accession>
<dbReference type="PANTHER" id="PTHR46339">
    <property type="entry name" value="PROTEIN CBG15282-RELATED"/>
    <property type="match status" value="1"/>
</dbReference>
<dbReference type="Gene3D" id="4.10.410.10">
    <property type="entry name" value="Pancreatic trypsin inhibitor Kunitz domain"/>
    <property type="match status" value="13"/>
</dbReference>
<accession>A0A8R1UDL7</accession>
<keyword evidence="2" id="KW-1185">Reference proteome</keyword>
<name>A0A2A6C7Y5_PRIPA</name>
<dbReference type="PROSITE" id="PS50279">
    <property type="entry name" value="BPTI_KUNITZ_2"/>
    <property type="match status" value="13"/>
</dbReference>
<evidence type="ECO:0000313" key="1">
    <source>
        <dbReference type="EnsemblMetazoa" id="PPA18176.1"/>
    </source>
</evidence>
<sequence>MHLVTSPEATMRRRSSTLLILLLSLTTLTAAAGSDTEFIDAIKNILMPLASSSTHPPTPRSHRTPPSAPSTIPVTAMPIANGACNQPQQIGTGPYRIPRWFYNPSRLRCELFYWSGCCGNSNNFQTFQSCQNLCEVDPCSLPLDQGVGSSRLFRYHFDTDLRMCQQFFFFGAGGNRNNFPTLEECQDTCPESPQVCSVPTTTAPQQCVPGNGCTEQGFCHVGASAQSTVCCPKPLPLDRCQQPLNIGVGNANLQRWYFNPMTQTCSACVYKGMQGNENNFLTQQECENACLAVNPCRIGVPFRNAQLQTVQCSAANPSVCPAGYYCHVGADPSTTVCCQALETMHNGATRCLEPMERGEGEATMTRFYFERETRSCLPFEYKGLRGNTNNFVTKQDCDSTCPVWINPCHGSPPIGLDRRPIACSANQACPPNAFCHSGADASTTICCPSAAAALPVCKQSVAPGTGPHRLSRWQFNAVAKQCQQFTYTGLGGNENNFASKEECDAACPVHANPCPFGDPLMKGEQPVFCQAGGLACPIGHFCHLGAEAATTMCCLGSSDPCVGDRQEGEGRAVISRFYFDAAARQCKPFIYRGARGNANNFISEDACRERCPVQVDPCPLRMSSLSPRAVGLVSCSATHACPDEHWCHVGATADTTVCCPNVISDPCLATPRQAGVGDFNAQRWTFEPTTRRCIAFLYHGMRGSANNFLTKESCEQRCPVFENPCKQGEPFSSSGFYTQCSPQRGCPSGHYCHIGAVHNFCCAVLSGDPCGQPADRGIGRSQLARWYWEPNQQVCLPFAYCGLKGTQNNFLSRQDCERTCYELDNPCAGGTPELGSDERPLQCSANNNSTCSSSFWCHIGAGPATTVCCPGRVPPPDTCSQPLTVGGGEESLQRWYYDSNTRTCSQFVYRGRYGNQNNFLTREQCEGTCPVYVNVCPSGTPLLGPTGPPRTCTFAGGECGPAHWCHLGLVPTEFQCCPGTPTNPGACTGVPEAVGELGAPAPAQERWYYDETARECKQFVYNGRKGNQNNFLTQEDCEATCSVFDNPCPGPIQMPPQSCSPMGDTCGATAWCHLGATPETTICCPNEGDPCSLPMSRGSGNSQLDRWYYNAQTANCQPFTYTGMRGNANNFLSREACEQRCGPNPCFEGQPYRAADGRPQTCSATATMNTCPVNHFCHIGADSQTTVCCPGATTGVCNLPMSTGEGNANLERFYFDAMTRTCRPFVYNGLKGNQNNFVSLRSCQLACQPFDNPCIGQPAVTAAGQVLFCSSTNKDACPVNFWCHIGATPETTVCCPGATNACSVPLAPGTGNNGLSRWYYNPDDRECVPFQYNGKRGNQNNFETAAECMRTCPEQLCLLSIDRGACGGRQTRYAFNRQTQYGFASAIHQCQK</sequence>
<dbReference type="CDD" id="cd22593">
    <property type="entry name" value="Kunitz_conkunitzin"/>
    <property type="match status" value="12"/>
</dbReference>
<dbReference type="SMART" id="SM00131">
    <property type="entry name" value="KU"/>
    <property type="match status" value="13"/>
</dbReference>
<proteinExistence type="predicted"/>
<dbReference type="PANTHER" id="PTHR46339:SF1">
    <property type="entry name" value="BPTI_KUNITZ INHIBITOR DOMAIN-CONTAINING PROTEIN"/>
    <property type="match status" value="1"/>
</dbReference>
<dbReference type="GO" id="GO:0004867">
    <property type="term" value="F:serine-type endopeptidase inhibitor activity"/>
    <property type="evidence" value="ECO:0007669"/>
    <property type="project" value="InterPro"/>
</dbReference>
<dbReference type="PROSITE" id="PS00280">
    <property type="entry name" value="BPTI_KUNITZ_1"/>
    <property type="match status" value="1"/>
</dbReference>
<dbReference type="InterPro" id="IPR028150">
    <property type="entry name" value="Lustrin_cystein"/>
</dbReference>
<protein>
    <submittedName>
        <fullName evidence="1">Uncharacterized protein</fullName>
    </submittedName>
</protein>
<reference evidence="1" key="2">
    <citation type="submission" date="2022-06" db="UniProtKB">
        <authorList>
            <consortium name="EnsemblMetazoa"/>
        </authorList>
    </citation>
    <scope>IDENTIFICATION</scope>
    <source>
        <strain evidence="1">PS312</strain>
    </source>
</reference>
<gene>
    <name evidence="1" type="primary">WBGene00107730</name>
</gene>
<dbReference type="CDD" id="cd00109">
    <property type="entry name" value="Kunitz-type"/>
    <property type="match status" value="1"/>
</dbReference>
<dbReference type="InterPro" id="IPR053014">
    <property type="entry name" value="Cuticle_assoc_divergent"/>
</dbReference>